<feature type="active site" description="Nucleophile" evidence="6">
    <location>
        <position position="304"/>
    </location>
</feature>
<dbReference type="PIRSF" id="PIRSF018153">
    <property type="entry name" value="Glyco_trans_15"/>
    <property type="match status" value="1"/>
</dbReference>
<dbReference type="GO" id="GO:0006493">
    <property type="term" value="P:protein O-linked glycosylation"/>
    <property type="evidence" value="ECO:0007669"/>
    <property type="project" value="TreeGrafter"/>
</dbReference>
<reference evidence="8 9" key="1">
    <citation type="journal article" date="2023" name="Elife">
        <title>Identification of key yeast species and microbe-microbe interactions impacting larval growth of Drosophila in the wild.</title>
        <authorList>
            <person name="Mure A."/>
            <person name="Sugiura Y."/>
            <person name="Maeda R."/>
            <person name="Honda K."/>
            <person name="Sakurai N."/>
            <person name="Takahashi Y."/>
            <person name="Watada M."/>
            <person name="Katoh T."/>
            <person name="Gotoh A."/>
            <person name="Gotoh Y."/>
            <person name="Taniguchi I."/>
            <person name="Nakamura K."/>
            <person name="Hayashi T."/>
            <person name="Katayama T."/>
            <person name="Uemura T."/>
            <person name="Hattori Y."/>
        </authorList>
    </citation>
    <scope>NUCLEOTIDE SEQUENCE [LARGE SCALE GENOMIC DNA]</scope>
    <source>
        <strain evidence="8 9">SC-9</strain>
    </source>
</reference>
<evidence type="ECO:0000256" key="2">
    <source>
        <dbReference type="ARBA" id="ARBA00007677"/>
    </source>
</evidence>
<keyword evidence="9" id="KW-1185">Reference proteome</keyword>
<dbReference type="GeneID" id="90072322"/>
<dbReference type="Pfam" id="PF01793">
    <property type="entry name" value="Glyco_transf_15"/>
    <property type="match status" value="1"/>
</dbReference>
<evidence type="ECO:0000256" key="3">
    <source>
        <dbReference type="ARBA" id="ARBA00022676"/>
    </source>
</evidence>
<comment type="caution">
    <text evidence="8">The sequence shown here is derived from an EMBL/GenBank/DDBJ whole genome shotgun (WGS) entry which is preliminary data.</text>
</comment>
<dbReference type="PANTHER" id="PTHR31121:SF6">
    <property type="entry name" value="ALPHA-1,2 MANNOSYLTRANSFERASE KTR1"/>
    <property type="match status" value="1"/>
</dbReference>
<evidence type="ECO:0000256" key="4">
    <source>
        <dbReference type="ARBA" id="ARBA00022679"/>
    </source>
</evidence>
<evidence type="ECO:0000256" key="7">
    <source>
        <dbReference type="SAM" id="Phobius"/>
    </source>
</evidence>
<dbReference type="GO" id="GO:0005794">
    <property type="term" value="C:Golgi apparatus"/>
    <property type="evidence" value="ECO:0007669"/>
    <property type="project" value="TreeGrafter"/>
</dbReference>
<keyword evidence="7" id="KW-0812">Transmembrane</keyword>
<organism evidence="8 9">
    <name type="scientific">Saccharomycopsis crataegensis</name>
    <dbReference type="NCBI Taxonomy" id="43959"/>
    <lineage>
        <taxon>Eukaryota</taxon>
        <taxon>Fungi</taxon>
        <taxon>Dikarya</taxon>
        <taxon>Ascomycota</taxon>
        <taxon>Saccharomycotina</taxon>
        <taxon>Saccharomycetes</taxon>
        <taxon>Saccharomycopsidaceae</taxon>
        <taxon>Saccharomycopsis</taxon>
    </lineage>
</organism>
<sequence length="425" mass="50997">MSFDEDFENIYAKGRQRSWKDRFSFNSYRRKGFCSTLLFLGLIFLIVPLFIGTIYHFAIMKRSFDSASLKSLYEQYQDKFESFGYSGAVAEETRANATIVSLVRNEELWKMVDSIRDVEDRFNGKYHYDWVFLNEEEFTDEFKRVTANLVSGEAKYGKIPRSEWSFPDDLDIPKYEQSKQKLVDDNVIYGGLDSYRHMCRYNSGFFYKHPLLQDYQWYWRVEPNIKIYCDVNYDPFTFMIENNKTYGFVMALKEFEATIPTLWKTTKEFIQQHPEYVPENNLQQFVSRDGLRTYNLCHFWSNFEIANMDFFRSQTYEDYFQYLDSKKGFFYERWGDAPVHSIAASLFLEKDQIHLFNDFGYYHNPYGACPMNQEIFIENRCSCDYTKDFTFSLHSCAPLYYDIQKLEKPEGWRKKVRFPAPFMEN</sequence>
<dbReference type="RefSeq" id="XP_064851343.1">
    <property type="nucleotide sequence ID" value="XM_064995271.1"/>
</dbReference>
<dbReference type="InterPro" id="IPR029044">
    <property type="entry name" value="Nucleotide-diphossugar_trans"/>
</dbReference>
<dbReference type="GO" id="GO:0000032">
    <property type="term" value="P:cell wall mannoprotein biosynthetic process"/>
    <property type="evidence" value="ECO:0007669"/>
    <property type="project" value="TreeGrafter"/>
</dbReference>
<evidence type="ECO:0000256" key="1">
    <source>
        <dbReference type="ARBA" id="ARBA00004606"/>
    </source>
</evidence>
<keyword evidence="7" id="KW-0472">Membrane</keyword>
<name>A0AAV5QHT5_9ASCO</name>
<feature type="transmembrane region" description="Helical" evidence="7">
    <location>
        <begin position="37"/>
        <end position="58"/>
    </location>
</feature>
<evidence type="ECO:0000313" key="9">
    <source>
        <dbReference type="Proteomes" id="UP001360560"/>
    </source>
</evidence>
<dbReference type="Gene3D" id="3.90.550.10">
    <property type="entry name" value="Spore Coat Polysaccharide Biosynthesis Protein SpsA, Chain A"/>
    <property type="match status" value="1"/>
</dbReference>
<dbReference type="EMBL" id="BTFZ01000002">
    <property type="protein sequence ID" value="GMM34343.1"/>
    <property type="molecule type" value="Genomic_DNA"/>
</dbReference>
<gene>
    <name evidence="8" type="ORF">DASC09_016680</name>
</gene>
<dbReference type="Proteomes" id="UP001360560">
    <property type="component" value="Unassembled WGS sequence"/>
</dbReference>
<dbReference type="FunFam" id="3.90.550.10:FF:000051">
    <property type="entry name" value="Alpha-1,2-mannosyltransferase (Ktr4)"/>
    <property type="match status" value="1"/>
</dbReference>
<keyword evidence="4" id="KW-0808">Transferase</keyword>
<dbReference type="GO" id="GO:0016020">
    <property type="term" value="C:membrane"/>
    <property type="evidence" value="ECO:0007669"/>
    <property type="project" value="UniProtKB-SubCell"/>
</dbReference>
<evidence type="ECO:0000256" key="6">
    <source>
        <dbReference type="PIRSR" id="PIRSR018153-1"/>
    </source>
</evidence>
<dbReference type="GO" id="GO:0006487">
    <property type="term" value="P:protein N-linked glycosylation"/>
    <property type="evidence" value="ECO:0007669"/>
    <property type="project" value="TreeGrafter"/>
</dbReference>
<keyword evidence="7" id="KW-1133">Transmembrane helix</keyword>
<accession>A0AAV5QHT5</accession>
<comment type="similarity">
    <text evidence="2">Belongs to the glycosyltransferase 15 family.</text>
</comment>
<evidence type="ECO:0000256" key="5">
    <source>
        <dbReference type="ARBA" id="ARBA00022968"/>
    </source>
</evidence>
<keyword evidence="5" id="KW-0735">Signal-anchor</keyword>
<protein>
    <submittedName>
        <fullName evidence="8">Uncharacterized protein</fullName>
    </submittedName>
</protein>
<dbReference type="SUPFAM" id="SSF53448">
    <property type="entry name" value="Nucleotide-diphospho-sugar transferases"/>
    <property type="match status" value="1"/>
</dbReference>
<dbReference type="PANTHER" id="PTHR31121">
    <property type="entry name" value="ALPHA-1,2 MANNOSYLTRANSFERASE KTR1"/>
    <property type="match status" value="1"/>
</dbReference>
<keyword evidence="3" id="KW-0328">Glycosyltransferase</keyword>
<dbReference type="AlphaFoldDB" id="A0AAV5QHT5"/>
<proteinExistence type="inferred from homology"/>
<dbReference type="InterPro" id="IPR002685">
    <property type="entry name" value="Glyco_trans_15"/>
</dbReference>
<comment type="subcellular location">
    <subcellularLocation>
        <location evidence="1">Membrane</location>
        <topology evidence="1">Single-pass type II membrane protein</topology>
    </subcellularLocation>
</comment>
<dbReference type="GO" id="GO:0000026">
    <property type="term" value="F:alpha-1,2-mannosyltransferase activity"/>
    <property type="evidence" value="ECO:0007669"/>
    <property type="project" value="TreeGrafter"/>
</dbReference>
<evidence type="ECO:0000313" key="8">
    <source>
        <dbReference type="EMBL" id="GMM34343.1"/>
    </source>
</evidence>